<dbReference type="VEuPathDB" id="ToxoDB:CSUI_010779"/>
<comment type="caution">
    <text evidence="1">The sequence shown here is derived from an EMBL/GenBank/DDBJ whole genome shotgun (WGS) entry which is preliminary data.</text>
</comment>
<sequence length="158" mass="18195">MECSILAALLSLPSPFLSPSQVVSMINLHPPHPSRYSSLHEQEEEKGGGDVFRDIDELSDDHPSFLSSSSSSLDLRRKARQRLNLVKQVLGVVGGDVLMRYNVYQQWSIYRREEEEEGEKKKKSEVWCQRHLVDESILRKVDPLISYIRGCMHKFQLP</sequence>
<organism evidence="1 2">
    <name type="scientific">Cystoisospora suis</name>
    <dbReference type="NCBI Taxonomy" id="483139"/>
    <lineage>
        <taxon>Eukaryota</taxon>
        <taxon>Sar</taxon>
        <taxon>Alveolata</taxon>
        <taxon>Apicomplexa</taxon>
        <taxon>Conoidasida</taxon>
        <taxon>Coccidia</taxon>
        <taxon>Eucoccidiorida</taxon>
        <taxon>Eimeriorina</taxon>
        <taxon>Sarcocystidae</taxon>
        <taxon>Cystoisospora</taxon>
    </lineage>
</organism>
<evidence type="ECO:0000313" key="2">
    <source>
        <dbReference type="Proteomes" id="UP000221165"/>
    </source>
</evidence>
<evidence type="ECO:0000313" key="1">
    <source>
        <dbReference type="EMBL" id="PHJ15410.1"/>
    </source>
</evidence>
<proteinExistence type="predicted"/>
<dbReference type="AlphaFoldDB" id="A0A2C6JW40"/>
<gene>
    <name evidence="1" type="ORF">CSUI_010779</name>
</gene>
<feature type="non-terminal residue" evidence="1">
    <location>
        <position position="158"/>
    </location>
</feature>
<dbReference type="EMBL" id="MIGC01008266">
    <property type="protein sequence ID" value="PHJ15410.1"/>
    <property type="molecule type" value="Genomic_DNA"/>
</dbReference>
<name>A0A2C6JW40_9APIC</name>
<accession>A0A2C6JW40</accession>
<dbReference type="Proteomes" id="UP000221165">
    <property type="component" value="Unassembled WGS sequence"/>
</dbReference>
<dbReference type="GeneID" id="94434091"/>
<protein>
    <submittedName>
        <fullName evidence="1">Helicase associated domain protein</fullName>
    </submittedName>
</protein>
<dbReference type="RefSeq" id="XP_067917144.1">
    <property type="nucleotide sequence ID" value="XM_068070880.1"/>
</dbReference>
<reference evidence="1 2" key="1">
    <citation type="journal article" date="2017" name="Int. J. Parasitol.">
        <title>The genome of the protozoan parasite Cystoisospora suis and a reverse vaccinology approach to identify vaccine candidates.</title>
        <authorList>
            <person name="Palmieri N."/>
            <person name="Shrestha A."/>
            <person name="Ruttkowski B."/>
            <person name="Beck T."/>
            <person name="Vogl C."/>
            <person name="Tomley F."/>
            <person name="Blake D.P."/>
            <person name="Joachim A."/>
        </authorList>
    </citation>
    <scope>NUCLEOTIDE SEQUENCE [LARGE SCALE GENOMIC DNA]</scope>
    <source>
        <strain evidence="1 2">Wien I</strain>
    </source>
</reference>
<keyword evidence="2" id="KW-1185">Reference proteome</keyword>
<dbReference type="OrthoDB" id="333351at2759"/>